<dbReference type="Pfam" id="PF13000">
    <property type="entry name" value="Acatn"/>
    <property type="match status" value="1"/>
</dbReference>
<feature type="domain" description="Major facilitator superfamily (MFS) profile" evidence="7">
    <location>
        <begin position="290"/>
        <end position="481"/>
    </location>
</feature>
<feature type="transmembrane region" description="Helical" evidence="6">
    <location>
        <begin position="448"/>
        <end position="469"/>
    </location>
</feature>
<dbReference type="InterPro" id="IPR020846">
    <property type="entry name" value="MFS_dom"/>
</dbReference>
<keyword evidence="2" id="KW-0813">Transport</keyword>
<keyword evidence="9" id="KW-1185">Reference proteome</keyword>
<dbReference type="PANTHER" id="PTHR12778">
    <property type="entry name" value="SOLUTE CARRIER FAMILY 33 ACETYL-COA TRANSPORTER -RELATED"/>
    <property type="match status" value="1"/>
</dbReference>
<feature type="transmembrane region" description="Helical" evidence="6">
    <location>
        <begin position="162"/>
        <end position="188"/>
    </location>
</feature>
<dbReference type="KEGG" id="fmr:Fuma_01956"/>
<feature type="transmembrane region" description="Helical" evidence="6">
    <location>
        <begin position="12"/>
        <end position="37"/>
    </location>
</feature>
<dbReference type="GO" id="GO:0035348">
    <property type="term" value="P:acetyl-CoA transmembrane transport"/>
    <property type="evidence" value="ECO:0007669"/>
    <property type="project" value="InterPro"/>
</dbReference>
<dbReference type="GO" id="GO:0008521">
    <property type="term" value="F:acetyl-CoA transmembrane transporter activity"/>
    <property type="evidence" value="ECO:0007669"/>
    <property type="project" value="InterPro"/>
</dbReference>
<feature type="transmembrane region" description="Helical" evidence="6">
    <location>
        <begin position="121"/>
        <end position="141"/>
    </location>
</feature>
<evidence type="ECO:0000256" key="3">
    <source>
        <dbReference type="ARBA" id="ARBA00022692"/>
    </source>
</evidence>
<gene>
    <name evidence="8" type="ORF">Fuma_01956</name>
</gene>
<evidence type="ECO:0000256" key="5">
    <source>
        <dbReference type="ARBA" id="ARBA00023136"/>
    </source>
</evidence>
<organism evidence="8 9">
    <name type="scientific">Fuerstiella marisgermanici</name>
    <dbReference type="NCBI Taxonomy" id="1891926"/>
    <lineage>
        <taxon>Bacteria</taxon>
        <taxon>Pseudomonadati</taxon>
        <taxon>Planctomycetota</taxon>
        <taxon>Planctomycetia</taxon>
        <taxon>Planctomycetales</taxon>
        <taxon>Planctomycetaceae</taxon>
        <taxon>Fuerstiella</taxon>
    </lineage>
</organism>
<evidence type="ECO:0000259" key="7">
    <source>
        <dbReference type="PROSITE" id="PS50850"/>
    </source>
</evidence>
<dbReference type="InterPro" id="IPR036259">
    <property type="entry name" value="MFS_trans_sf"/>
</dbReference>
<keyword evidence="5 6" id="KW-0472">Membrane</keyword>
<evidence type="ECO:0000313" key="9">
    <source>
        <dbReference type="Proteomes" id="UP000187735"/>
    </source>
</evidence>
<dbReference type="SUPFAM" id="SSF103473">
    <property type="entry name" value="MFS general substrate transporter"/>
    <property type="match status" value="1"/>
</dbReference>
<evidence type="ECO:0000256" key="4">
    <source>
        <dbReference type="ARBA" id="ARBA00022989"/>
    </source>
</evidence>
<feature type="transmembrane region" description="Helical" evidence="6">
    <location>
        <begin position="329"/>
        <end position="351"/>
    </location>
</feature>
<dbReference type="GO" id="GO:0016020">
    <property type="term" value="C:membrane"/>
    <property type="evidence" value="ECO:0007669"/>
    <property type="project" value="UniProtKB-SubCell"/>
</dbReference>
<keyword evidence="3 6" id="KW-0812">Transmembrane</keyword>
<accession>A0A1P8WE48</accession>
<dbReference type="EMBL" id="CP017641">
    <property type="protein sequence ID" value="APZ92346.1"/>
    <property type="molecule type" value="Genomic_DNA"/>
</dbReference>
<sequence length="481" mass="51399">MYLSENRLLRMSTLCGLYVAQGIPWGFVTVTFAAWLAKPEHGITAEQIGPILAVASLPWSFKFVWGPMMDRFTIRRFGRRRPWIVFAQSMAILVLGSLLFFDDLPSLVWTDVPDTGGSLQTLYRLVPGPLAALVLLANIFVSVQDVAVDALAVDLLREDERGVANGLMYGSSYLGSAIGGMGLGIVVARYGIRAGLLTQAAMLFAIMLLPICFRERPAASDSADNIDAPKQRLADPSAGSVDFGELPITPPIADTPTLGTPAPALDAESDVGAARESVFMNLLKAFSLRSTLLGAFVALGTKIGIGVLTAVFVDYLIKQGGWSQEDYSSIIGGWALLLGLSGAAAGGFLADRLGPKRIIFAVSLLLGSLWIGFGLVPSALAVRPLVIGLMLSQELLLGVLSVSLFTLFMSISWPRVAATQFTAYMSLMNVSTTIGSYLSSLLVVRLSIAQILMVSGVLQIVMVLPVLLIDVKQTRRVLGES</sequence>
<dbReference type="Proteomes" id="UP000187735">
    <property type="component" value="Chromosome"/>
</dbReference>
<feature type="transmembrane region" description="Helical" evidence="6">
    <location>
        <begin position="386"/>
        <end position="409"/>
    </location>
</feature>
<evidence type="ECO:0000256" key="2">
    <source>
        <dbReference type="ARBA" id="ARBA00022448"/>
    </source>
</evidence>
<feature type="transmembrane region" description="Helical" evidence="6">
    <location>
        <begin position="421"/>
        <end position="442"/>
    </location>
</feature>
<keyword evidence="4 6" id="KW-1133">Transmembrane helix</keyword>
<comment type="subcellular location">
    <subcellularLocation>
        <location evidence="1">Membrane</location>
        <topology evidence="1">Multi-pass membrane protein</topology>
    </subcellularLocation>
</comment>
<evidence type="ECO:0000256" key="6">
    <source>
        <dbReference type="SAM" id="Phobius"/>
    </source>
</evidence>
<evidence type="ECO:0000256" key="1">
    <source>
        <dbReference type="ARBA" id="ARBA00004141"/>
    </source>
</evidence>
<proteinExistence type="predicted"/>
<feature type="transmembrane region" description="Helical" evidence="6">
    <location>
        <begin position="292"/>
        <end position="317"/>
    </location>
</feature>
<dbReference type="InterPro" id="IPR004752">
    <property type="entry name" value="AmpG_permease/AT-1"/>
</dbReference>
<feature type="transmembrane region" description="Helical" evidence="6">
    <location>
        <begin position="358"/>
        <end position="380"/>
    </location>
</feature>
<name>A0A1P8WE48_9PLAN</name>
<dbReference type="InterPro" id="IPR024371">
    <property type="entry name" value="AcetylCoA_trans_1-like"/>
</dbReference>
<protein>
    <submittedName>
        <fullName evidence="8">Muropeptide transporter</fullName>
    </submittedName>
</protein>
<dbReference type="PANTHER" id="PTHR12778:SF10">
    <property type="entry name" value="MAJOR FACILITATOR SUPERFAMILY DOMAIN-CONTAINING PROTEIN 3"/>
    <property type="match status" value="1"/>
</dbReference>
<dbReference type="Gene3D" id="1.20.1250.20">
    <property type="entry name" value="MFS general substrate transporter like domains"/>
    <property type="match status" value="2"/>
</dbReference>
<reference evidence="8 9" key="1">
    <citation type="journal article" date="2016" name="Front. Microbiol.">
        <title>Fuerstia marisgermanicae gen. nov., sp. nov., an Unusual Member of the Phylum Planctomycetes from the German Wadden Sea.</title>
        <authorList>
            <person name="Kohn T."/>
            <person name="Heuer A."/>
            <person name="Jogler M."/>
            <person name="Vollmers J."/>
            <person name="Boedeker C."/>
            <person name="Bunk B."/>
            <person name="Rast P."/>
            <person name="Borchert D."/>
            <person name="Glockner I."/>
            <person name="Freese H.M."/>
            <person name="Klenk H.P."/>
            <person name="Overmann J."/>
            <person name="Kaster A.K."/>
            <person name="Rohde M."/>
            <person name="Wiegand S."/>
            <person name="Jogler C."/>
        </authorList>
    </citation>
    <scope>NUCLEOTIDE SEQUENCE [LARGE SCALE GENOMIC DNA]</scope>
    <source>
        <strain evidence="8 9">NH11</strain>
    </source>
</reference>
<dbReference type="PROSITE" id="PS50850">
    <property type="entry name" value="MFS"/>
    <property type="match status" value="1"/>
</dbReference>
<feature type="transmembrane region" description="Helical" evidence="6">
    <location>
        <begin position="194"/>
        <end position="213"/>
    </location>
</feature>
<feature type="transmembrane region" description="Helical" evidence="6">
    <location>
        <begin position="43"/>
        <end position="61"/>
    </location>
</feature>
<feature type="transmembrane region" description="Helical" evidence="6">
    <location>
        <begin position="82"/>
        <end position="101"/>
    </location>
</feature>
<dbReference type="AlphaFoldDB" id="A0A1P8WE48"/>
<evidence type="ECO:0000313" key="8">
    <source>
        <dbReference type="EMBL" id="APZ92346.1"/>
    </source>
</evidence>